<dbReference type="AlphaFoldDB" id="A0A8B1NB76"/>
<feature type="transmembrane region" description="Helical" evidence="2">
    <location>
        <begin position="46"/>
        <end position="74"/>
    </location>
</feature>
<evidence type="ECO:0000256" key="1">
    <source>
        <dbReference type="SAM" id="MobiDB-lite"/>
    </source>
</evidence>
<feature type="region of interest" description="Disordered" evidence="1">
    <location>
        <begin position="1"/>
        <end position="43"/>
    </location>
</feature>
<proteinExistence type="predicted"/>
<dbReference type="InterPro" id="IPR025241">
    <property type="entry name" value="DUF4190"/>
</dbReference>
<feature type="domain" description="DUF4190" evidence="3">
    <location>
        <begin position="46"/>
        <end position="109"/>
    </location>
</feature>
<sequence>MSTEQPQDPRNRPAQQQYPPPQQQYPQGQFAPYPQYQPQPDTSGKAVASMVIGIASLVIPFIGIVTGPLAIVLATRARHEIERTRQKGDGMAITGLVTGIIGCIGYVIFLVLLIIGAATGA</sequence>
<organism evidence="4 5">
    <name type="scientific">Streptomyces auratus AGR0001</name>
    <dbReference type="NCBI Taxonomy" id="1160718"/>
    <lineage>
        <taxon>Bacteria</taxon>
        <taxon>Bacillati</taxon>
        <taxon>Actinomycetota</taxon>
        <taxon>Actinomycetes</taxon>
        <taxon>Kitasatosporales</taxon>
        <taxon>Streptomycetaceae</taxon>
        <taxon>Streptomyces</taxon>
    </lineage>
</organism>
<accession>A0A8B1NB76</accession>
<reference evidence="4" key="2">
    <citation type="submission" date="2021-04" db="EMBL/GenBank/DDBJ databases">
        <authorList>
            <person name="Wen M.-L."/>
            <person name="Han X.-L."/>
            <person name="Xiong J."/>
        </authorList>
    </citation>
    <scope>NUCLEOTIDE SEQUENCE</scope>
    <source>
        <strain evidence="4">AGR0001</strain>
    </source>
</reference>
<evidence type="ECO:0000259" key="3">
    <source>
        <dbReference type="Pfam" id="PF13828"/>
    </source>
</evidence>
<feature type="transmembrane region" description="Helical" evidence="2">
    <location>
        <begin position="95"/>
        <end position="118"/>
    </location>
</feature>
<dbReference type="Proteomes" id="UP000009036">
    <property type="component" value="Chromosome"/>
</dbReference>
<gene>
    <name evidence="4" type="ORF">SU9_015245</name>
</gene>
<feature type="compositionally biased region" description="Low complexity" evidence="1">
    <location>
        <begin position="24"/>
        <end position="40"/>
    </location>
</feature>
<dbReference type="RefSeq" id="WP_078568700.1">
    <property type="nucleotide sequence ID" value="NZ_CP072931.1"/>
</dbReference>
<dbReference type="OrthoDB" id="4329030at2"/>
<name>A0A8B1NB76_9ACTN</name>
<protein>
    <submittedName>
        <fullName evidence="4">DUF4190 domain-containing protein</fullName>
    </submittedName>
</protein>
<evidence type="ECO:0000256" key="2">
    <source>
        <dbReference type="SAM" id="Phobius"/>
    </source>
</evidence>
<dbReference type="EMBL" id="CP072931">
    <property type="protein sequence ID" value="QTZ92669.1"/>
    <property type="molecule type" value="Genomic_DNA"/>
</dbReference>
<evidence type="ECO:0000313" key="4">
    <source>
        <dbReference type="EMBL" id="QTZ92669.1"/>
    </source>
</evidence>
<dbReference type="KEGG" id="sauh:SU9_015245"/>
<dbReference type="Pfam" id="PF13828">
    <property type="entry name" value="DUF4190"/>
    <property type="match status" value="1"/>
</dbReference>
<keyword evidence="2" id="KW-0472">Membrane</keyword>
<keyword evidence="5" id="KW-1185">Reference proteome</keyword>
<keyword evidence="2" id="KW-1133">Transmembrane helix</keyword>
<reference evidence="4" key="1">
    <citation type="journal article" date="2012" name="J. Bacteriol.">
        <title>Genome Sequence of Streptomyces auratus Strain AGR0001, a Phoslactomycin-Producing Actinomycete.</title>
        <authorList>
            <person name="Han X."/>
            <person name="Li M."/>
            <person name="Ding Z."/>
            <person name="Zhao J."/>
            <person name="Ji K."/>
            <person name="Wen M."/>
            <person name="Lu T."/>
        </authorList>
    </citation>
    <scope>NUCLEOTIDE SEQUENCE</scope>
    <source>
        <strain evidence="4">AGR0001</strain>
    </source>
</reference>
<keyword evidence="2" id="KW-0812">Transmembrane</keyword>
<evidence type="ECO:0000313" key="5">
    <source>
        <dbReference type="Proteomes" id="UP000009036"/>
    </source>
</evidence>